<dbReference type="EMBL" id="PYDT01000002">
    <property type="protein sequence ID" value="THU69862.1"/>
    <property type="molecule type" value="Genomic_DNA"/>
</dbReference>
<protein>
    <submittedName>
        <fullName evidence="1">Uncharacterized protein</fullName>
    </submittedName>
</protein>
<evidence type="ECO:0000313" key="2">
    <source>
        <dbReference type="Proteomes" id="UP000317650"/>
    </source>
</evidence>
<comment type="caution">
    <text evidence="1">The sequence shown here is derived from an EMBL/GenBank/DDBJ whole genome shotgun (WGS) entry which is preliminary data.</text>
</comment>
<dbReference type="Proteomes" id="UP000317650">
    <property type="component" value="Chromosome 8"/>
</dbReference>
<evidence type="ECO:0000313" key="1">
    <source>
        <dbReference type="EMBL" id="THU69862.1"/>
    </source>
</evidence>
<keyword evidence="2" id="KW-1185">Reference proteome</keyword>
<name>A0A4S8K4U4_MUSBA</name>
<organism evidence="1 2">
    <name type="scientific">Musa balbisiana</name>
    <name type="common">Banana</name>
    <dbReference type="NCBI Taxonomy" id="52838"/>
    <lineage>
        <taxon>Eukaryota</taxon>
        <taxon>Viridiplantae</taxon>
        <taxon>Streptophyta</taxon>
        <taxon>Embryophyta</taxon>
        <taxon>Tracheophyta</taxon>
        <taxon>Spermatophyta</taxon>
        <taxon>Magnoliopsida</taxon>
        <taxon>Liliopsida</taxon>
        <taxon>Zingiberales</taxon>
        <taxon>Musaceae</taxon>
        <taxon>Musa</taxon>
    </lineage>
</organism>
<gene>
    <name evidence="1" type="ORF">C4D60_Mb08t18890</name>
</gene>
<dbReference type="STRING" id="52838.A0A4S8K4U4"/>
<dbReference type="InterPro" id="IPR035892">
    <property type="entry name" value="C2_domain_sf"/>
</dbReference>
<dbReference type="SUPFAM" id="SSF49562">
    <property type="entry name" value="C2 domain (Calcium/lipid-binding domain, CaLB)"/>
    <property type="match status" value="1"/>
</dbReference>
<dbReference type="AlphaFoldDB" id="A0A4S8K4U4"/>
<accession>A0A4S8K4U4</accession>
<reference evidence="1 2" key="1">
    <citation type="journal article" date="2019" name="Nat. Plants">
        <title>Genome sequencing of Musa balbisiana reveals subgenome evolution and function divergence in polyploid bananas.</title>
        <authorList>
            <person name="Yao X."/>
        </authorList>
    </citation>
    <scope>NUCLEOTIDE SEQUENCE [LARGE SCALE GENOMIC DNA]</scope>
    <source>
        <strain evidence="2">cv. DH-PKW</strain>
        <tissue evidence="1">Leaves</tissue>
    </source>
</reference>
<sequence>MSDIDEAESTLELSILLPSADGFRRRKPAFFLPSKPKPFAVAWIDPAAKRSTKALSPGDPSPKLHFPLSSRALCDPACTLTVQILSSRFPFRHAAAPRVEGSASVPLSSLPAGAGDTLTLLLNRPSGRPAGFVRLSVRILWCLGSAPPPPPPPLPLPEAPPIVECSDWTPMVATGFPVESGQMEFPMAEPNAPPVPDENAGAWRSFWVGLACGTLAMVLVGAAGLSEG</sequence>
<proteinExistence type="predicted"/>